<dbReference type="AlphaFoldDB" id="A0A9W4GG84"/>
<comment type="caution">
    <text evidence="2">The sequence shown here is derived from an EMBL/GenBank/DDBJ whole genome shotgun (WGS) entry which is preliminary data.</text>
</comment>
<feature type="region of interest" description="Disordered" evidence="1">
    <location>
        <begin position="22"/>
        <end position="44"/>
    </location>
</feature>
<dbReference type="Proteomes" id="UP000683417">
    <property type="component" value="Unassembled WGS sequence"/>
</dbReference>
<evidence type="ECO:0000313" key="2">
    <source>
        <dbReference type="EMBL" id="CAD6502610.1"/>
    </source>
</evidence>
<feature type="compositionally biased region" description="Polar residues" evidence="1">
    <location>
        <begin position="31"/>
        <end position="44"/>
    </location>
</feature>
<dbReference type="EMBL" id="CAJHIT010000006">
    <property type="protein sequence ID" value="CAD6502610.1"/>
    <property type="molecule type" value="Genomic_DNA"/>
</dbReference>
<evidence type="ECO:0000313" key="3">
    <source>
        <dbReference type="Proteomes" id="UP000683417"/>
    </source>
</evidence>
<protein>
    <submittedName>
        <fullName evidence="2">BgTH12-05201</fullName>
    </submittedName>
</protein>
<organism evidence="2 3">
    <name type="scientific">Blumeria graminis f. sp. triticale</name>
    <dbReference type="NCBI Taxonomy" id="1689686"/>
    <lineage>
        <taxon>Eukaryota</taxon>
        <taxon>Fungi</taxon>
        <taxon>Dikarya</taxon>
        <taxon>Ascomycota</taxon>
        <taxon>Pezizomycotina</taxon>
        <taxon>Leotiomycetes</taxon>
        <taxon>Erysiphales</taxon>
        <taxon>Erysiphaceae</taxon>
        <taxon>Blumeria</taxon>
    </lineage>
</organism>
<reference evidence="2" key="1">
    <citation type="submission" date="2020-10" db="EMBL/GenBank/DDBJ databases">
        <authorList>
            <person name="Muller C M."/>
        </authorList>
    </citation>
    <scope>NUCLEOTIDE SEQUENCE</scope>
    <source>
        <strain evidence="2">THUN-12</strain>
    </source>
</reference>
<feature type="non-terminal residue" evidence="2">
    <location>
        <position position="1"/>
    </location>
</feature>
<accession>A0A9W4GG84</accession>
<proteinExistence type="predicted"/>
<name>A0A9W4GG84_BLUGR</name>
<evidence type="ECO:0000256" key="1">
    <source>
        <dbReference type="SAM" id="MobiDB-lite"/>
    </source>
</evidence>
<gene>
    <name evidence="2" type="ORF">BGTH12_LOCUS3968</name>
</gene>
<sequence>VHIYCSPPSFGRGSAQVKTIHGNNRDGDTISPWNISASRKGSGTTQRMCNSIECTGISQVSLKETSTVAPESAIQGRSTNMLSCDYRGSDATVKQRIYVSCRSSDSRS</sequence>